<name>A0A160P130_STRLU</name>
<proteinExistence type="predicted"/>
<dbReference type="RefSeq" id="WP_359874181.1">
    <property type="nucleotide sequence ID" value="NZ_JBEYHT010000007.1"/>
</dbReference>
<sequence>MDRRSLRRARLLLGTAGLALAAAGPVLIVRGCGGRKEIRTELAAQKITFPHHGLPAGLASHAGHAVDSGPEAHAYARFIQSNVDRATGGRTYAEITAEVHAAGGDDEKLAELRQMAFMGQSLRASLMSAYQAWHLTTLVTGLGTALTGLGVALAVTADAIAPRGSDGA</sequence>
<keyword evidence="2" id="KW-1185">Reference proteome</keyword>
<dbReference type="Proteomes" id="UP000217676">
    <property type="component" value="Chromosome"/>
</dbReference>
<accession>A0A160P130</accession>
<evidence type="ECO:0000313" key="1">
    <source>
        <dbReference type="EMBL" id="BAU85089.1"/>
    </source>
</evidence>
<dbReference type="KEGG" id="slau:SLA_4201"/>
<reference evidence="1 2" key="1">
    <citation type="journal article" date="2016" name="Genome Announc.">
        <title>Complete Genome Sequence of Thiostrepton-Producing Streptomyces laurentii ATCC 31255.</title>
        <authorList>
            <person name="Doi K."/>
            <person name="Fujino Y."/>
            <person name="Nagayoshi Y."/>
            <person name="Ohshima T."/>
            <person name="Ogata S."/>
        </authorList>
    </citation>
    <scope>NUCLEOTIDE SEQUENCE [LARGE SCALE GENOMIC DNA]</scope>
    <source>
        <strain evidence="1 2">ATCC 31255</strain>
    </source>
</reference>
<dbReference type="AlphaFoldDB" id="A0A160P130"/>
<gene>
    <name evidence="1" type="ORF">SLA_4201</name>
</gene>
<organism evidence="1 2">
    <name type="scientific">Streptomyces laurentii</name>
    <dbReference type="NCBI Taxonomy" id="39478"/>
    <lineage>
        <taxon>Bacteria</taxon>
        <taxon>Bacillati</taxon>
        <taxon>Actinomycetota</taxon>
        <taxon>Actinomycetes</taxon>
        <taxon>Kitasatosporales</taxon>
        <taxon>Streptomycetaceae</taxon>
        <taxon>Streptomyces</taxon>
    </lineage>
</organism>
<dbReference type="EMBL" id="AP017424">
    <property type="protein sequence ID" value="BAU85089.1"/>
    <property type="molecule type" value="Genomic_DNA"/>
</dbReference>
<protein>
    <submittedName>
        <fullName evidence="1">Uncharacterized protein</fullName>
    </submittedName>
</protein>
<evidence type="ECO:0000313" key="2">
    <source>
        <dbReference type="Proteomes" id="UP000217676"/>
    </source>
</evidence>